<dbReference type="Gene3D" id="3.40.50.880">
    <property type="match status" value="1"/>
</dbReference>
<dbReference type="Proteomes" id="UP001354931">
    <property type="component" value="Unassembled WGS sequence"/>
</dbReference>
<sequence>MNIKGVDPGVAPVLVVQNTKSGGPGRVGDWLREAGLALEGLRPYEGEALPETLNGRPLVVLGGGFLPDDDERAPWLPATRRLVAQALDGGTPVLGICLGGQLLAHVAGGRVRGNHGRPEYGSTRIRLRPEAAEDPLLHGLGATVPAIERHVDQITELPPGAAWLASTEACPHQAFRVGERAWGVQFHPEAEAGRIAGWDDEPLARNGFDRDRLHAAAVAEGGAAVAAWSEVTRRFARVCATMP</sequence>
<evidence type="ECO:0000313" key="2">
    <source>
        <dbReference type="EMBL" id="MEB8344196.1"/>
    </source>
</evidence>
<accession>A0ABU6FJG9</accession>
<gene>
    <name evidence="2" type="ORF">OKJ99_42640</name>
</gene>
<dbReference type="EMBL" id="JAOZYC010000208">
    <property type="protein sequence ID" value="MEB8344196.1"/>
    <property type="molecule type" value="Genomic_DNA"/>
</dbReference>
<reference evidence="2 3" key="1">
    <citation type="submission" date="2022-10" db="EMBL/GenBank/DDBJ databases">
        <authorList>
            <person name="Xie J."/>
            <person name="Shen N."/>
        </authorList>
    </citation>
    <scope>NUCLEOTIDE SEQUENCE [LARGE SCALE GENOMIC DNA]</scope>
    <source>
        <strain evidence="2 3">YIM65594</strain>
    </source>
</reference>
<proteinExistence type="predicted"/>
<protein>
    <submittedName>
        <fullName evidence="2">Type 1 glutamine amidotransferase</fullName>
    </submittedName>
</protein>
<dbReference type="InterPro" id="IPR017926">
    <property type="entry name" value="GATASE"/>
</dbReference>
<dbReference type="CDD" id="cd01741">
    <property type="entry name" value="GATase1_1"/>
    <property type="match status" value="1"/>
</dbReference>
<evidence type="ECO:0000259" key="1">
    <source>
        <dbReference type="Pfam" id="PF00117"/>
    </source>
</evidence>
<keyword evidence="2" id="KW-0315">Glutamine amidotransferase</keyword>
<dbReference type="PRINTS" id="PR00096">
    <property type="entry name" value="GATASE"/>
</dbReference>
<name>A0ABU6FJG9_9ACTN</name>
<dbReference type="PANTHER" id="PTHR42695">
    <property type="entry name" value="GLUTAMINE AMIDOTRANSFERASE YLR126C-RELATED"/>
    <property type="match status" value="1"/>
</dbReference>
<dbReference type="Pfam" id="PF00117">
    <property type="entry name" value="GATase"/>
    <property type="match status" value="1"/>
</dbReference>
<comment type="caution">
    <text evidence="2">The sequence shown here is derived from an EMBL/GenBank/DDBJ whole genome shotgun (WGS) entry which is preliminary data.</text>
</comment>
<organism evidence="2 3">
    <name type="scientific">Streptomyces endophyticus</name>
    <dbReference type="NCBI Taxonomy" id="714166"/>
    <lineage>
        <taxon>Bacteria</taxon>
        <taxon>Bacillati</taxon>
        <taxon>Actinomycetota</taxon>
        <taxon>Actinomycetes</taxon>
        <taxon>Kitasatosporales</taxon>
        <taxon>Streptomycetaceae</taxon>
        <taxon>Streptomyces</taxon>
    </lineage>
</organism>
<dbReference type="PANTHER" id="PTHR42695:SF5">
    <property type="entry name" value="GLUTAMINE AMIDOTRANSFERASE YLR126C-RELATED"/>
    <property type="match status" value="1"/>
</dbReference>
<feature type="domain" description="Glutamine amidotransferase" evidence="1">
    <location>
        <begin position="57"/>
        <end position="193"/>
    </location>
</feature>
<evidence type="ECO:0000313" key="3">
    <source>
        <dbReference type="Proteomes" id="UP001354931"/>
    </source>
</evidence>
<dbReference type="InterPro" id="IPR029062">
    <property type="entry name" value="Class_I_gatase-like"/>
</dbReference>
<dbReference type="InterPro" id="IPR044992">
    <property type="entry name" value="ChyE-like"/>
</dbReference>
<dbReference type="SUPFAM" id="SSF52317">
    <property type="entry name" value="Class I glutamine amidotransferase-like"/>
    <property type="match status" value="1"/>
</dbReference>
<keyword evidence="3" id="KW-1185">Reference proteome</keyword>
<dbReference type="PROSITE" id="PS51273">
    <property type="entry name" value="GATASE_TYPE_1"/>
    <property type="match status" value="1"/>
</dbReference>